<dbReference type="GO" id="GO:0003677">
    <property type="term" value="F:DNA binding"/>
    <property type="evidence" value="ECO:0007669"/>
    <property type="project" value="InterPro"/>
</dbReference>
<dbReference type="RefSeq" id="WP_213514505.1">
    <property type="nucleotide sequence ID" value="NZ_BOSE01000003.1"/>
</dbReference>
<gene>
    <name evidence="7" type="ORF">J40TS1_18710</name>
</gene>
<evidence type="ECO:0000313" key="7">
    <source>
        <dbReference type="EMBL" id="GIP16229.1"/>
    </source>
</evidence>
<evidence type="ECO:0000313" key="8">
    <source>
        <dbReference type="Proteomes" id="UP000683139"/>
    </source>
</evidence>
<dbReference type="Gene3D" id="1.10.10.10">
    <property type="entry name" value="Winged helix-like DNA-binding domain superfamily/Winged helix DNA-binding domain"/>
    <property type="match status" value="1"/>
</dbReference>
<dbReference type="InterPro" id="IPR039425">
    <property type="entry name" value="RNA_pol_sigma-70-like"/>
</dbReference>
<dbReference type="Pfam" id="PF04542">
    <property type="entry name" value="Sigma70_r2"/>
    <property type="match status" value="1"/>
</dbReference>
<dbReference type="Pfam" id="PF08281">
    <property type="entry name" value="Sigma70_r4_2"/>
    <property type="match status" value="1"/>
</dbReference>
<dbReference type="SUPFAM" id="SSF88659">
    <property type="entry name" value="Sigma3 and sigma4 domains of RNA polymerase sigma factors"/>
    <property type="match status" value="1"/>
</dbReference>
<dbReference type="GO" id="GO:0016987">
    <property type="term" value="F:sigma factor activity"/>
    <property type="evidence" value="ECO:0007669"/>
    <property type="project" value="UniProtKB-KW"/>
</dbReference>
<evidence type="ECO:0000259" key="5">
    <source>
        <dbReference type="Pfam" id="PF04542"/>
    </source>
</evidence>
<dbReference type="SUPFAM" id="SSF88946">
    <property type="entry name" value="Sigma2 domain of RNA polymerase sigma factors"/>
    <property type="match status" value="1"/>
</dbReference>
<dbReference type="PANTHER" id="PTHR43133:SF51">
    <property type="entry name" value="RNA POLYMERASE SIGMA FACTOR"/>
    <property type="match status" value="1"/>
</dbReference>
<evidence type="ECO:0000256" key="2">
    <source>
        <dbReference type="ARBA" id="ARBA00023015"/>
    </source>
</evidence>
<dbReference type="InterPro" id="IPR007627">
    <property type="entry name" value="RNA_pol_sigma70_r2"/>
</dbReference>
<keyword evidence="4" id="KW-0804">Transcription</keyword>
<keyword evidence="3" id="KW-0731">Sigma factor</keyword>
<dbReference type="EMBL" id="BOSE01000003">
    <property type="protein sequence ID" value="GIP16229.1"/>
    <property type="molecule type" value="Genomic_DNA"/>
</dbReference>
<dbReference type="Gene3D" id="1.10.1740.10">
    <property type="match status" value="1"/>
</dbReference>
<dbReference type="GO" id="GO:0006352">
    <property type="term" value="P:DNA-templated transcription initiation"/>
    <property type="evidence" value="ECO:0007669"/>
    <property type="project" value="InterPro"/>
</dbReference>
<comment type="caution">
    <text evidence="7">The sequence shown here is derived from an EMBL/GenBank/DDBJ whole genome shotgun (WGS) entry which is preliminary data.</text>
</comment>
<dbReference type="Proteomes" id="UP000683139">
    <property type="component" value="Unassembled WGS sequence"/>
</dbReference>
<evidence type="ECO:0000256" key="3">
    <source>
        <dbReference type="ARBA" id="ARBA00023082"/>
    </source>
</evidence>
<feature type="domain" description="RNA polymerase sigma-70 region 2" evidence="5">
    <location>
        <begin position="21"/>
        <end position="87"/>
    </location>
</feature>
<dbReference type="InterPro" id="IPR036388">
    <property type="entry name" value="WH-like_DNA-bd_sf"/>
</dbReference>
<dbReference type="NCBIfam" id="TIGR02937">
    <property type="entry name" value="sigma70-ECF"/>
    <property type="match status" value="1"/>
</dbReference>
<evidence type="ECO:0000259" key="6">
    <source>
        <dbReference type="Pfam" id="PF08281"/>
    </source>
</evidence>
<sequence>MNDNELMLSVKQGDQTAFRELYDRYYEYAVRVATIVLRNQSSLALDAVQEAFIRMYRSAASFETSQSFKPWFYTILLNECKRIAAKHGKLIAVGEEAMKAMETGGRDQHAFEQYEELYEELQRLEEHNRIPIILKYMHDLKDQEIADTLGENLNTIKSRIFKAKQKLRQRLQTSFGGGEG</sequence>
<protein>
    <submittedName>
        <fullName evidence="7">RNA polymerase subunit sigma-24</fullName>
    </submittedName>
</protein>
<reference evidence="7" key="1">
    <citation type="submission" date="2021-03" db="EMBL/GenBank/DDBJ databases">
        <title>Antimicrobial resistance genes in bacteria isolated from Japanese honey, and their potential for conferring macrolide and lincosamide resistance in the American foulbrood pathogen Paenibacillus larvae.</title>
        <authorList>
            <person name="Okamoto M."/>
            <person name="Kumagai M."/>
            <person name="Kanamori H."/>
            <person name="Takamatsu D."/>
        </authorList>
    </citation>
    <scope>NUCLEOTIDE SEQUENCE</scope>
    <source>
        <strain evidence="7">J40TS1</strain>
    </source>
</reference>
<name>A0A919YQ41_9BACL</name>
<dbReference type="PANTHER" id="PTHR43133">
    <property type="entry name" value="RNA POLYMERASE ECF-TYPE SIGMA FACTO"/>
    <property type="match status" value="1"/>
</dbReference>
<comment type="similarity">
    <text evidence="1">Belongs to the sigma-70 factor family. ECF subfamily.</text>
</comment>
<evidence type="ECO:0000256" key="1">
    <source>
        <dbReference type="ARBA" id="ARBA00010641"/>
    </source>
</evidence>
<keyword evidence="8" id="KW-1185">Reference proteome</keyword>
<dbReference type="InterPro" id="IPR014284">
    <property type="entry name" value="RNA_pol_sigma-70_dom"/>
</dbReference>
<accession>A0A919YQ41</accession>
<keyword evidence="2" id="KW-0805">Transcription regulation</keyword>
<dbReference type="InterPro" id="IPR013325">
    <property type="entry name" value="RNA_pol_sigma_r2"/>
</dbReference>
<feature type="domain" description="RNA polymerase sigma factor 70 region 4 type 2" evidence="6">
    <location>
        <begin position="115"/>
        <end position="167"/>
    </location>
</feature>
<evidence type="ECO:0000256" key="4">
    <source>
        <dbReference type="ARBA" id="ARBA00023163"/>
    </source>
</evidence>
<dbReference type="InterPro" id="IPR013249">
    <property type="entry name" value="RNA_pol_sigma70_r4_t2"/>
</dbReference>
<dbReference type="AlphaFoldDB" id="A0A919YQ41"/>
<organism evidence="7 8">
    <name type="scientific">Paenibacillus montaniterrae</name>
    <dbReference type="NCBI Taxonomy" id="429341"/>
    <lineage>
        <taxon>Bacteria</taxon>
        <taxon>Bacillati</taxon>
        <taxon>Bacillota</taxon>
        <taxon>Bacilli</taxon>
        <taxon>Bacillales</taxon>
        <taxon>Paenibacillaceae</taxon>
        <taxon>Paenibacillus</taxon>
    </lineage>
</organism>
<dbReference type="InterPro" id="IPR013324">
    <property type="entry name" value="RNA_pol_sigma_r3/r4-like"/>
</dbReference>
<proteinExistence type="inferred from homology"/>